<organism evidence="6 7">
    <name type="scientific">Perilla frutescens var. hirtella</name>
    <name type="common">Perilla citriodora</name>
    <name type="synonym">Perilla setoyensis</name>
    <dbReference type="NCBI Taxonomy" id="608512"/>
    <lineage>
        <taxon>Eukaryota</taxon>
        <taxon>Viridiplantae</taxon>
        <taxon>Streptophyta</taxon>
        <taxon>Embryophyta</taxon>
        <taxon>Tracheophyta</taxon>
        <taxon>Spermatophyta</taxon>
        <taxon>Magnoliopsida</taxon>
        <taxon>eudicotyledons</taxon>
        <taxon>Gunneridae</taxon>
        <taxon>Pentapetalae</taxon>
        <taxon>asterids</taxon>
        <taxon>lamiids</taxon>
        <taxon>Lamiales</taxon>
        <taxon>Lamiaceae</taxon>
        <taxon>Nepetoideae</taxon>
        <taxon>Elsholtzieae</taxon>
        <taxon>Perilla</taxon>
    </lineage>
</organism>
<keyword evidence="3" id="KW-0378">Hydrolase</keyword>
<evidence type="ECO:0000256" key="1">
    <source>
        <dbReference type="ARBA" id="ARBA00008140"/>
    </source>
</evidence>
<dbReference type="InterPro" id="IPR042266">
    <property type="entry name" value="PPPDE_sf"/>
</dbReference>
<reference evidence="6 7" key="1">
    <citation type="journal article" date="2021" name="Nat. Commun.">
        <title>Incipient diploidization of the medicinal plant Perilla within 10,000 years.</title>
        <authorList>
            <person name="Zhang Y."/>
            <person name="Shen Q."/>
            <person name="Leng L."/>
            <person name="Zhang D."/>
            <person name="Chen S."/>
            <person name="Shi Y."/>
            <person name="Ning Z."/>
            <person name="Chen S."/>
        </authorList>
    </citation>
    <scope>NUCLEOTIDE SEQUENCE [LARGE SCALE GENOMIC DNA]</scope>
    <source>
        <strain evidence="7">cv. PC099</strain>
    </source>
</reference>
<dbReference type="InterPro" id="IPR008580">
    <property type="entry name" value="PPPDE_dom"/>
</dbReference>
<comment type="caution">
    <text evidence="6">The sequence shown here is derived from an EMBL/GenBank/DDBJ whole genome shotgun (WGS) entry which is preliminary data.</text>
</comment>
<feature type="domain" description="PPPDE" evidence="5">
    <location>
        <begin position="1"/>
        <end position="108"/>
    </location>
</feature>
<dbReference type="GO" id="GO:0016579">
    <property type="term" value="P:protein deubiquitination"/>
    <property type="evidence" value="ECO:0007669"/>
    <property type="project" value="TreeGrafter"/>
</dbReference>
<keyword evidence="2" id="KW-0645">Protease</keyword>
<evidence type="ECO:0000256" key="2">
    <source>
        <dbReference type="ARBA" id="ARBA00022670"/>
    </source>
</evidence>
<name>A0AAD4JB25_PERFH</name>
<evidence type="ECO:0000256" key="4">
    <source>
        <dbReference type="SAM" id="MobiDB-lite"/>
    </source>
</evidence>
<dbReference type="PROSITE" id="PS51858">
    <property type="entry name" value="PPPDE"/>
    <property type="match status" value="1"/>
</dbReference>
<evidence type="ECO:0000313" key="7">
    <source>
        <dbReference type="Proteomes" id="UP001190926"/>
    </source>
</evidence>
<feature type="region of interest" description="Disordered" evidence="4">
    <location>
        <begin position="119"/>
        <end position="148"/>
    </location>
</feature>
<dbReference type="PANTHER" id="PTHR12378">
    <property type="entry name" value="DESUMOYLATING ISOPEPTIDASE"/>
    <property type="match status" value="1"/>
</dbReference>
<dbReference type="GO" id="GO:0101005">
    <property type="term" value="F:deubiquitinase activity"/>
    <property type="evidence" value="ECO:0007669"/>
    <property type="project" value="TreeGrafter"/>
</dbReference>
<dbReference type="EMBL" id="SDAM02000103">
    <property type="protein sequence ID" value="KAH6829863.1"/>
    <property type="molecule type" value="Genomic_DNA"/>
</dbReference>
<sequence length="220" mass="24298">MNVMLHGLEYAFGADVEPTSGVFVVEPRSCPGYVFRRSILLGSTDMSRSEFCSFMDLIADKYQGNSYNLIYKNCNHFTNEVSHCLTGKNIPGWVNRLARVGCVIDYLLPGSAPTTPLRHFSDQMYPDDGSDSGASSVTEESETEDADNRVLLSPHAEFTVICHFYARPNPGSAKAILIWACSQFLSTYIPSPGNISIELQPLVLRILASGICHDLLHHYG</sequence>
<dbReference type="GO" id="GO:0006508">
    <property type="term" value="P:proteolysis"/>
    <property type="evidence" value="ECO:0007669"/>
    <property type="project" value="UniProtKB-KW"/>
</dbReference>
<comment type="similarity">
    <text evidence="1">Belongs to the DeSI family.</text>
</comment>
<proteinExistence type="inferred from homology"/>
<dbReference type="Pfam" id="PF05903">
    <property type="entry name" value="Peptidase_C97"/>
    <property type="match status" value="1"/>
</dbReference>
<protein>
    <submittedName>
        <fullName evidence="6">PPPDE putative thiol peptidase family protein</fullName>
    </submittedName>
</protein>
<evidence type="ECO:0000256" key="3">
    <source>
        <dbReference type="ARBA" id="ARBA00022801"/>
    </source>
</evidence>
<dbReference type="PANTHER" id="PTHR12378:SF10">
    <property type="entry name" value="OS04G0548000 PROTEIN"/>
    <property type="match status" value="1"/>
</dbReference>
<dbReference type="Gene3D" id="3.90.1720.30">
    <property type="entry name" value="PPPDE domains"/>
    <property type="match status" value="1"/>
</dbReference>
<evidence type="ECO:0000313" key="6">
    <source>
        <dbReference type="EMBL" id="KAH6829863.1"/>
    </source>
</evidence>
<evidence type="ECO:0000259" key="5">
    <source>
        <dbReference type="PROSITE" id="PS51858"/>
    </source>
</evidence>
<gene>
    <name evidence="6" type="ORF">C2S53_005063</name>
</gene>
<accession>A0AAD4JB25</accession>
<keyword evidence="7" id="KW-1185">Reference proteome</keyword>
<dbReference type="AlphaFoldDB" id="A0AAD4JB25"/>
<dbReference type="Proteomes" id="UP001190926">
    <property type="component" value="Unassembled WGS sequence"/>
</dbReference>
<dbReference type="SMART" id="SM01179">
    <property type="entry name" value="DUF862"/>
    <property type="match status" value="1"/>
</dbReference>